<protein>
    <submittedName>
        <fullName evidence="1">DUF1799 domain-containing protein</fullName>
    </submittedName>
</protein>
<evidence type="ECO:0000313" key="1">
    <source>
        <dbReference type="EMBL" id="MFD3263329.1"/>
    </source>
</evidence>
<keyword evidence="2" id="KW-1185">Reference proteome</keyword>
<dbReference type="Proteomes" id="UP001598130">
    <property type="component" value="Unassembled WGS sequence"/>
</dbReference>
<reference evidence="1 2" key="1">
    <citation type="submission" date="2022-09" db="EMBL/GenBank/DDBJ databases">
        <title>New species of Phenylobacterium.</title>
        <authorList>
            <person name="Mieszkin S."/>
        </authorList>
    </citation>
    <scope>NUCLEOTIDE SEQUENCE [LARGE SCALE GENOMIC DNA]</scope>
    <source>
        <strain evidence="1 2">HK31-G</strain>
    </source>
</reference>
<dbReference type="EMBL" id="JAOTJD010000006">
    <property type="protein sequence ID" value="MFD3263329.1"/>
    <property type="molecule type" value="Genomic_DNA"/>
</dbReference>
<accession>A0ABW6CKP0</accession>
<organism evidence="1 2">
    <name type="scientific">Phenylobacterium ferrooxidans</name>
    <dbReference type="NCBI Taxonomy" id="2982689"/>
    <lineage>
        <taxon>Bacteria</taxon>
        <taxon>Pseudomonadati</taxon>
        <taxon>Pseudomonadota</taxon>
        <taxon>Alphaproteobacteria</taxon>
        <taxon>Caulobacterales</taxon>
        <taxon>Caulobacteraceae</taxon>
        <taxon>Phenylobacterium</taxon>
    </lineage>
</organism>
<evidence type="ECO:0000313" key="2">
    <source>
        <dbReference type="Proteomes" id="UP001598130"/>
    </source>
</evidence>
<name>A0ABW6CKP0_9CAUL</name>
<dbReference type="InterPro" id="IPR014915">
    <property type="entry name" value="Phage_TLS_TfmB"/>
</dbReference>
<proteinExistence type="predicted"/>
<dbReference type="RefSeq" id="WP_377368147.1">
    <property type="nucleotide sequence ID" value="NZ_JAOTJD010000006.1"/>
</dbReference>
<sequence>MADFAKAAAPQDDFPILPANGSAVRLFQALQTQWRTTAISTMAKAVIVRTGLDYAVIEPTARLSGLALESDDFIRVRVMETAALNAFHDEAR</sequence>
<gene>
    <name evidence="1" type="ORF">OCL97_05020</name>
</gene>
<dbReference type="Pfam" id="PF08809">
    <property type="entry name" value="DUF1799"/>
    <property type="match status" value="1"/>
</dbReference>
<comment type="caution">
    <text evidence="1">The sequence shown here is derived from an EMBL/GenBank/DDBJ whole genome shotgun (WGS) entry which is preliminary data.</text>
</comment>